<comment type="caution">
    <text evidence="2">The sequence shown here is derived from an EMBL/GenBank/DDBJ whole genome shotgun (WGS) entry which is preliminary data.</text>
</comment>
<accession>A0ABD5VZ25</accession>
<evidence type="ECO:0000256" key="1">
    <source>
        <dbReference type="SAM" id="MobiDB-lite"/>
    </source>
</evidence>
<evidence type="ECO:0000313" key="3">
    <source>
        <dbReference type="Proteomes" id="UP001596445"/>
    </source>
</evidence>
<protein>
    <recommendedName>
        <fullName evidence="4">Transposase</fullName>
    </recommendedName>
</protein>
<proteinExistence type="predicted"/>
<reference evidence="2 3" key="1">
    <citation type="journal article" date="2019" name="Int. J. Syst. Evol. Microbiol.">
        <title>The Global Catalogue of Microorganisms (GCM) 10K type strain sequencing project: providing services to taxonomists for standard genome sequencing and annotation.</title>
        <authorList>
            <consortium name="The Broad Institute Genomics Platform"/>
            <consortium name="The Broad Institute Genome Sequencing Center for Infectious Disease"/>
            <person name="Wu L."/>
            <person name="Ma J."/>
        </authorList>
    </citation>
    <scope>NUCLEOTIDE SEQUENCE [LARGE SCALE GENOMIC DNA]</scope>
    <source>
        <strain evidence="2 3">JCM 30072</strain>
    </source>
</reference>
<keyword evidence="3" id="KW-1185">Reference proteome</keyword>
<evidence type="ECO:0000313" key="2">
    <source>
        <dbReference type="EMBL" id="MFC7057138.1"/>
    </source>
</evidence>
<dbReference type="EMBL" id="JBHSZI010000001">
    <property type="protein sequence ID" value="MFC7057138.1"/>
    <property type="molecule type" value="Genomic_DNA"/>
</dbReference>
<gene>
    <name evidence="2" type="ORF">ACFQQG_01835</name>
</gene>
<name>A0ABD5VZ25_9EURY</name>
<sequence length="104" mass="11784">MHRRVQREDRKAVGRSGRLLTVWTNRVVTFGFVYNRRIDSETYALLRRVKPSSASPAEKTEVPMLIPVKSPGLETARRRISVSISTSRRPLASTKPTESSERCG</sequence>
<organism evidence="2 3">
    <name type="scientific">Halovenus salina</name>
    <dbReference type="NCBI Taxonomy" id="1510225"/>
    <lineage>
        <taxon>Archaea</taxon>
        <taxon>Methanobacteriati</taxon>
        <taxon>Methanobacteriota</taxon>
        <taxon>Stenosarchaea group</taxon>
        <taxon>Halobacteria</taxon>
        <taxon>Halobacteriales</taxon>
        <taxon>Haloarculaceae</taxon>
        <taxon>Halovenus</taxon>
    </lineage>
</organism>
<dbReference type="AlphaFoldDB" id="A0ABD5VZ25"/>
<dbReference type="RefSeq" id="WP_382183872.1">
    <property type="nucleotide sequence ID" value="NZ_JBHSZI010000001.1"/>
</dbReference>
<feature type="region of interest" description="Disordered" evidence="1">
    <location>
        <begin position="83"/>
        <end position="104"/>
    </location>
</feature>
<evidence type="ECO:0008006" key="4">
    <source>
        <dbReference type="Google" id="ProtNLM"/>
    </source>
</evidence>
<dbReference type="Proteomes" id="UP001596445">
    <property type="component" value="Unassembled WGS sequence"/>
</dbReference>